<dbReference type="Proteomes" id="UP000237916">
    <property type="component" value="Unassembled WGS sequence"/>
</dbReference>
<dbReference type="AlphaFoldDB" id="A0A2S7ZAT9"/>
<dbReference type="OrthoDB" id="10011588at2"/>
<feature type="transmembrane region" description="Helical" evidence="1">
    <location>
        <begin position="12"/>
        <end position="34"/>
    </location>
</feature>
<name>A0A2S7ZAT9_9FIRM</name>
<evidence type="ECO:0000313" key="3">
    <source>
        <dbReference type="Proteomes" id="UP000237916"/>
    </source>
</evidence>
<accession>A0A2S7ZAT9</accession>
<evidence type="ECO:0000256" key="1">
    <source>
        <dbReference type="SAM" id="Phobius"/>
    </source>
</evidence>
<dbReference type="RefSeq" id="WP_105090904.1">
    <property type="nucleotide sequence ID" value="NZ_PPDB01000003.1"/>
</dbReference>
<keyword evidence="1" id="KW-0812">Transmembrane</keyword>
<keyword evidence="1" id="KW-1133">Transmembrane helix</keyword>
<keyword evidence="3" id="KW-1185">Reference proteome</keyword>
<feature type="transmembrane region" description="Helical" evidence="1">
    <location>
        <begin position="192"/>
        <end position="213"/>
    </location>
</feature>
<dbReference type="EMBL" id="PPDB01000003">
    <property type="protein sequence ID" value="PQL20406.1"/>
    <property type="molecule type" value="Genomic_DNA"/>
</dbReference>
<proteinExistence type="predicted"/>
<organism evidence="2 3">
    <name type="scientific">Veillonella denticariosi JCM 15641</name>
    <dbReference type="NCBI Taxonomy" id="1298594"/>
    <lineage>
        <taxon>Bacteria</taxon>
        <taxon>Bacillati</taxon>
        <taxon>Bacillota</taxon>
        <taxon>Negativicutes</taxon>
        <taxon>Veillonellales</taxon>
        <taxon>Veillonellaceae</taxon>
        <taxon>Veillonella</taxon>
    </lineage>
</organism>
<sequence length="220" mass="25454">MNMYIINELKRKWWQIALVGIVCAIAIMITRTILVKPVMVHGPINASVIFALDDQTPNLVVKPETQIKGVLNSQGYIVGFIKQTSDTIDWNKINSNWDTMDSINQFKWYQQHIFVNSDDPKLYELYIMFDPNDIQDEEYVKAHLDGLTDQYIAYANRNVQAMSPYYSLCVIHKEIIFGDDRHHEEGFLYVKYGIIGFVLGSLVMSLLISVTAVRKYRHGR</sequence>
<dbReference type="STRING" id="1298594.GCA_001312465_01875"/>
<gene>
    <name evidence="2" type="ORF">VEHSUH05_04895</name>
</gene>
<protein>
    <submittedName>
        <fullName evidence="2">Uncharacterized protein</fullName>
    </submittedName>
</protein>
<reference evidence="2 3" key="1">
    <citation type="submission" date="2018-01" db="EMBL/GenBank/DDBJ databases">
        <title>Draft genome sequences of clinical isolates and type strains of oral Veillonella including Veillonella infantum sp., nov.</title>
        <authorList>
            <person name="Mashima I."/>
            <person name="Liao Y.-C."/>
            <person name="Sabharwal A."/>
            <person name="Haase E.M."/>
            <person name="Nakazawa F."/>
            <person name="Scannapieco F.A."/>
        </authorList>
    </citation>
    <scope>NUCLEOTIDE SEQUENCE [LARGE SCALE GENOMIC DNA]</scope>
    <source>
        <strain evidence="2 3">JCM 15641</strain>
    </source>
</reference>
<keyword evidence="1" id="KW-0472">Membrane</keyword>
<evidence type="ECO:0000313" key="2">
    <source>
        <dbReference type="EMBL" id="PQL20406.1"/>
    </source>
</evidence>
<comment type="caution">
    <text evidence="2">The sequence shown here is derived from an EMBL/GenBank/DDBJ whole genome shotgun (WGS) entry which is preliminary data.</text>
</comment>